<keyword evidence="2" id="KW-0325">Glycoprotein</keyword>
<dbReference type="EMBL" id="QPKB01000006">
    <property type="protein sequence ID" value="RWR86792.1"/>
    <property type="molecule type" value="Genomic_DNA"/>
</dbReference>
<dbReference type="GO" id="GO:0046872">
    <property type="term" value="F:metal ion binding"/>
    <property type="evidence" value="ECO:0007669"/>
    <property type="project" value="UniProtKB-KW"/>
</dbReference>
<protein>
    <submittedName>
        <fullName evidence="6">Uclacyanin-3</fullName>
    </submittedName>
</protein>
<dbReference type="Pfam" id="PF02298">
    <property type="entry name" value="Cu_bind_like"/>
    <property type="match status" value="1"/>
</dbReference>
<dbReference type="AlphaFoldDB" id="A0A443P7P9"/>
<dbReference type="GO" id="GO:0005886">
    <property type="term" value="C:plasma membrane"/>
    <property type="evidence" value="ECO:0007669"/>
    <property type="project" value="TreeGrafter"/>
</dbReference>
<evidence type="ECO:0000256" key="4">
    <source>
        <dbReference type="SAM" id="SignalP"/>
    </source>
</evidence>
<gene>
    <name evidence="6" type="ORF">CKAN_01570700</name>
</gene>
<keyword evidence="4" id="KW-0732">Signal</keyword>
<name>A0A443P7P9_9MAGN</name>
<keyword evidence="7" id="KW-1185">Reference proteome</keyword>
<evidence type="ECO:0000256" key="3">
    <source>
        <dbReference type="SAM" id="MobiDB-lite"/>
    </source>
</evidence>
<accession>A0A443P7P9</accession>
<feature type="domain" description="Phytocyanin" evidence="5">
    <location>
        <begin position="20"/>
        <end position="118"/>
    </location>
</feature>
<dbReference type="PANTHER" id="PTHR33021">
    <property type="entry name" value="BLUE COPPER PROTEIN"/>
    <property type="match status" value="1"/>
</dbReference>
<dbReference type="SUPFAM" id="SSF49503">
    <property type="entry name" value="Cupredoxins"/>
    <property type="match status" value="1"/>
</dbReference>
<dbReference type="InterPro" id="IPR008972">
    <property type="entry name" value="Cupredoxin"/>
</dbReference>
<evidence type="ECO:0000256" key="2">
    <source>
        <dbReference type="ARBA" id="ARBA00023180"/>
    </source>
</evidence>
<sequence>MAVAVGLLLLLLAVPAAYATNYKVGDTAGWDTNVDYTTWVSGKTFLVGDTLLFTYGSSHRVDVVNKAGYDGCSGSNALQTYSDGNTTIALSSTGSYYYLCPILNHCSQGMKLAVTVTAGNSSTPGGTPPTTGTPTTNTSSPSAPTPSRNGAMGRFCWMDALVVGACLMLVPLLGL</sequence>
<dbReference type="OrthoDB" id="686200at2759"/>
<keyword evidence="1" id="KW-0479">Metal-binding</keyword>
<comment type="caution">
    <text evidence="6">The sequence shown here is derived from an EMBL/GenBank/DDBJ whole genome shotgun (WGS) entry which is preliminary data.</text>
</comment>
<dbReference type="InterPro" id="IPR039391">
    <property type="entry name" value="Phytocyanin-like"/>
</dbReference>
<evidence type="ECO:0000259" key="5">
    <source>
        <dbReference type="PROSITE" id="PS51485"/>
    </source>
</evidence>
<feature type="signal peptide" evidence="4">
    <location>
        <begin position="1"/>
        <end position="19"/>
    </location>
</feature>
<reference evidence="6 7" key="1">
    <citation type="journal article" date="2019" name="Nat. Plants">
        <title>Stout camphor tree genome fills gaps in understanding of flowering plant genome evolution.</title>
        <authorList>
            <person name="Chaw S.M."/>
            <person name="Liu Y.C."/>
            <person name="Wu Y.W."/>
            <person name="Wang H.Y."/>
            <person name="Lin C.I."/>
            <person name="Wu C.S."/>
            <person name="Ke H.M."/>
            <person name="Chang L.Y."/>
            <person name="Hsu C.Y."/>
            <person name="Yang H.T."/>
            <person name="Sudianto E."/>
            <person name="Hsu M.H."/>
            <person name="Wu K.P."/>
            <person name="Wang L.N."/>
            <person name="Leebens-Mack J.H."/>
            <person name="Tsai I.J."/>
        </authorList>
    </citation>
    <scope>NUCLEOTIDE SEQUENCE [LARGE SCALE GENOMIC DNA]</scope>
    <source>
        <strain evidence="7">cv. Chaw 1501</strain>
        <tissue evidence="6">Young leaves</tissue>
    </source>
</reference>
<dbReference type="InterPro" id="IPR003245">
    <property type="entry name" value="Phytocyanin_dom"/>
</dbReference>
<feature type="chain" id="PRO_5019139311" evidence="4">
    <location>
        <begin position="20"/>
        <end position="175"/>
    </location>
</feature>
<evidence type="ECO:0000313" key="7">
    <source>
        <dbReference type="Proteomes" id="UP000283530"/>
    </source>
</evidence>
<dbReference type="FunFam" id="2.60.40.420:FF:000003">
    <property type="entry name" value="Blue copper"/>
    <property type="match status" value="1"/>
</dbReference>
<organism evidence="6 7">
    <name type="scientific">Cinnamomum micranthum f. kanehirae</name>
    <dbReference type="NCBI Taxonomy" id="337451"/>
    <lineage>
        <taxon>Eukaryota</taxon>
        <taxon>Viridiplantae</taxon>
        <taxon>Streptophyta</taxon>
        <taxon>Embryophyta</taxon>
        <taxon>Tracheophyta</taxon>
        <taxon>Spermatophyta</taxon>
        <taxon>Magnoliopsida</taxon>
        <taxon>Magnoliidae</taxon>
        <taxon>Laurales</taxon>
        <taxon>Lauraceae</taxon>
        <taxon>Cinnamomum</taxon>
    </lineage>
</organism>
<dbReference type="CDD" id="cd04216">
    <property type="entry name" value="Phytocyanin"/>
    <property type="match status" value="1"/>
</dbReference>
<feature type="region of interest" description="Disordered" evidence="3">
    <location>
        <begin position="120"/>
        <end position="147"/>
    </location>
</feature>
<proteinExistence type="predicted"/>
<dbReference type="STRING" id="337451.A0A443P7P9"/>
<evidence type="ECO:0000256" key="1">
    <source>
        <dbReference type="ARBA" id="ARBA00022723"/>
    </source>
</evidence>
<dbReference type="Proteomes" id="UP000283530">
    <property type="component" value="Unassembled WGS sequence"/>
</dbReference>
<dbReference type="Gene3D" id="2.60.40.420">
    <property type="entry name" value="Cupredoxins - blue copper proteins"/>
    <property type="match status" value="1"/>
</dbReference>
<evidence type="ECO:0000313" key="6">
    <source>
        <dbReference type="EMBL" id="RWR86792.1"/>
    </source>
</evidence>
<dbReference type="GO" id="GO:0009055">
    <property type="term" value="F:electron transfer activity"/>
    <property type="evidence" value="ECO:0007669"/>
    <property type="project" value="InterPro"/>
</dbReference>
<dbReference type="PROSITE" id="PS51485">
    <property type="entry name" value="PHYTOCYANIN"/>
    <property type="match status" value="1"/>
</dbReference>
<dbReference type="PANTHER" id="PTHR33021:SF350">
    <property type="entry name" value="UCLACYANIN-2"/>
    <property type="match status" value="1"/>
</dbReference>